<evidence type="ECO:0000313" key="3">
    <source>
        <dbReference type="Proteomes" id="UP000648352"/>
    </source>
</evidence>
<keyword evidence="1" id="KW-0472">Membrane</keyword>
<organism evidence="2 3">
    <name type="scientific">Microbacterium pullorum</name>
    <dbReference type="NCBI Taxonomy" id="2762236"/>
    <lineage>
        <taxon>Bacteria</taxon>
        <taxon>Bacillati</taxon>
        <taxon>Actinomycetota</taxon>
        <taxon>Actinomycetes</taxon>
        <taxon>Micrococcales</taxon>
        <taxon>Microbacteriaceae</taxon>
        <taxon>Microbacterium</taxon>
    </lineage>
</organism>
<feature type="transmembrane region" description="Helical" evidence="1">
    <location>
        <begin position="37"/>
        <end position="57"/>
    </location>
</feature>
<comment type="caution">
    <text evidence="2">The sequence shown here is derived from an EMBL/GenBank/DDBJ whole genome shotgun (WGS) entry which is preliminary data.</text>
</comment>
<sequence length="66" mass="7006">MACRPLTLAVNAAWSAGNLFAGRLLLERTEGTAGERVVSALAASAMALLLATHFGNVRGGRRRVRR</sequence>
<accession>A0ABR8RYD7</accession>
<evidence type="ECO:0000256" key="1">
    <source>
        <dbReference type="SAM" id="Phobius"/>
    </source>
</evidence>
<keyword evidence="3" id="KW-1185">Reference proteome</keyword>
<keyword evidence="1" id="KW-1133">Transmembrane helix</keyword>
<name>A0ABR8RYD7_9MICO</name>
<dbReference type="EMBL" id="JACSQP010000001">
    <property type="protein sequence ID" value="MBD7956243.1"/>
    <property type="molecule type" value="Genomic_DNA"/>
</dbReference>
<dbReference type="RefSeq" id="WP_191717268.1">
    <property type="nucleotide sequence ID" value="NZ_JACSQP010000001.1"/>
</dbReference>
<gene>
    <name evidence="2" type="ORF">H9651_01150</name>
</gene>
<proteinExistence type="predicted"/>
<protein>
    <submittedName>
        <fullName evidence="2">Uncharacterized protein</fullName>
    </submittedName>
</protein>
<dbReference type="Proteomes" id="UP000648352">
    <property type="component" value="Unassembled WGS sequence"/>
</dbReference>
<reference evidence="2 3" key="1">
    <citation type="submission" date="2020-08" db="EMBL/GenBank/DDBJ databases">
        <title>A Genomic Blueprint of the Chicken Gut Microbiome.</title>
        <authorList>
            <person name="Gilroy R."/>
            <person name="Ravi A."/>
            <person name="Getino M."/>
            <person name="Pursley I."/>
            <person name="Horton D.L."/>
            <person name="Alikhan N.-F."/>
            <person name="Baker D."/>
            <person name="Gharbi K."/>
            <person name="Hall N."/>
            <person name="Watson M."/>
            <person name="Adriaenssens E.M."/>
            <person name="Foster-Nyarko E."/>
            <person name="Jarju S."/>
            <person name="Secka A."/>
            <person name="Antonio M."/>
            <person name="Oren A."/>
            <person name="Chaudhuri R."/>
            <person name="La Ragione R.M."/>
            <person name="Hildebrand F."/>
            <person name="Pallen M.J."/>
        </authorList>
    </citation>
    <scope>NUCLEOTIDE SEQUENCE [LARGE SCALE GENOMIC DNA]</scope>
    <source>
        <strain evidence="2 3">Sa4CUA7</strain>
    </source>
</reference>
<keyword evidence="1" id="KW-0812">Transmembrane</keyword>
<evidence type="ECO:0000313" key="2">
    <source>
        <dbReference type="EMBL" id="MBD7956243.1"/>
    </source>
</evidence>